<proteinExistence type="predicted"/>
<evidence type="ECO:0000313" key="3">
    <source>
        <dbReference type="EMBL" id="CPT12689.1"/>
    </source>
</evidence>
<dbReference type="AlphaFoldDB" id="A0AB33T1E0"/>
<dbReference type="EMBL" id="CSUW01000002">
    <property type="protein sequence ID" value="CPT12689.1"/>
    <property type="molecule type" value="Genomic_DNA"/>
</dbReference>
<reference evidence="3 4" key="1">
    <citation type="submission" date="2015-03" db="EMBL/GenBank/DDBJ databases">
        <authorList>
            <consortium name="Pathogen Informatics"/>
            <person name="Murphy D."/>
        </authorList>
    </citation>
    <scope>NUCLEOTIDE SEQUENCE [LARGE SCALE GENOMIC DNA]</scope>
    <source>
        <strain evidence="3 4">PAP036</strain>
    </source>
</reference>
<dbReference type="Proteomes" id="UP000038487">
    <property type="component" value="Unassembled WGS sequence"/>
</dbReference>
<dbReference type="RefSeq" id="WP_369122622.1">
    <property type="nucleotide sequence ID" value="NZ_CSWE01000001.1"/>
</dbReference>
<accession>A0AB33T1E0</accession>
<dbReference type="InterPro" id="IPR010982">
    <property type="entry name" value="Lambda_DNA-bd_dom_sf"/>
</dbReference>
<evidence type="ECO:0000256" key="1">
    <source>
        <dbReference type="SAM" id="MobiDB-lite"/>
    </source>
</evidence>
<dbReference type="InterPro" id="IPR001387">
    <property type="entry name" value="Cro/C1-type_HTH"/>
</dbReference>
<dbReference type="Pfam" id="PF01381">
    <property type="entry name" value="HTH_3"/>
    <property type="match status" value="1"/>
</dbReference>
<comment type="caution">
    <text evidence="3">The sequence shown here is derived from an EMBL/GenBank/DDBJ whole genome shotgun (WGS) entry which is preliminary data.</text>
</comment>
<feature type="region of interest" description="Disordered" evidence="1">
    <location>
        <begin position="125"/>
        <end position="179"/>
    </location>
</feature>
<evidence type="ECO:0000313" key="4">
    <source>
        <dbReference type="Proteomes" id="UP000038487"/>
    </source>
</evidence>
<organism evidence="3 4">
    <name type="scientific">Mycobacteroides abscessus</name>
    <dbReference type="NCBI Taxonomy" id="36809"/>
    <lineage>
        <taxon>Bacteria</taxon>
        <taxon>Bacillati</taxon>
        <taxon>Actinomycetota</taxon>
        <taxon>Actinomycetes</taxon>
        <taxon>Mycobacteriales</taxon>
        <taxon>Mycobacteriaceae</taxon>
        <taxon>Mycobacteroides</taxon>
    </lineage>
</organism>
<dbReference type="GO" id="GO:0003677">
    <property type="term" value="F:DNA binding"/>
    <property type="evidence" value="ECO:0007669"/>
    <property type="project" value="InterPro"/>
</dbReference>
<gene>
    <name evidence="3" type="ORF">ERS075527_01207</name>
</gene>
<protein>
    <recommendedName>
        <fullName evidence="2">HTH cro/C1-type domain-containing protein</fullName>
    </recommendedName>
</protein>
<feature type="compositionally biased region" description="Basic and acidic residues" evidence="1">
    <location>
        <begin position="135"/>
        <end position="151"/>
    </location>
</feature>
<evidence type="ECO:0000259" key="2">
    <source>
        <dbReference type="PROSITE" id="PS50943"/>
    </source>
</evidence>
<name>A0AB33T1E0_9MYCO</name>
<dbReference type="Gene3D" id="1.10.260.40">
    <property type="entry name" value="lambda repressor-like DNA-binding domains"/>
    <property type="match status" value="1"/>
</dbReference>
<dbReference type="SUPFAM" id="SSF47413">
    <property type="entry name" value="lambda repressor-like DNA-binding domains"/>
    <property type="match status" value="1"/>
</dbReference>
<sequence length="179" mass="19689">MVALPQPVELRQPWAYAADMGNRELIGWLDARIAERHTTAAAVAEAAGLNKSTITKWRRGQRPNPVDLRAVAAALKSPVLEAFLIAGYLHASDTENVVEVDRPLAHRSDDELLAEVTRRLKEVRNVVEAAPKPDASSEGHETEEAPYDPKHVPVNQARLATGEQDASGRPTPSRRRARK</sequence>
<feature type="domain" description="HTH cro/C1-type" evidence="2">
    <location>
        <begin position="39"/>
        <end position="82"/>
    </location>
</feature>
<dbReference type="PROSITE" id="PS50943">
    <property type="entry name" value="HTH_CROC1"/>
    <property type="match status" value="1"/>
</dbReference>